<dbReference type="AlphaFoldDB" id="A0A4R7JZU9"/>
<sequence>MPVDTPNHWGMVVATSQKGKVLMPGPLTSLKVLDFSTLLPGPYATMMLADMGAEVLRVESPDRMDLTRLTPPHDEGVATAHAYLNRGKQSITLNLKEPEAVETIRSLVADYDVVVEQFRPGVMARFGLGYESLSAINPGLVYCSITGYGQTGPYKDRAGHDINYLALSGVASYSGRADTGPPPLGIQVADVAGGSHHAVMGILAAVTHQRQTGEGQHVDISMTDAAFAMNAMAGAACLAAGEEPAPETGMLNGGAFYDYYQTADGRWLSVGSLEPPFAKQLFTVIGRPELAAKGLNPKPEDQRQLKKALREAIGERTLAEWQAIFDEQDACVEPVLTLREATQHPQIQGRHMVIEVDRGDGRTQKQIGHPLKFSATPCESAFIGKSPGADNERYLNRG</sequence>
<evidence type="ECO:0000313" key="2">
    <source>
        <dbReference type="Proteomes" id="UP000295830"/>
    </source>
</evidence>
<dbReference type="SUPFAM" id="SSF89796">
    <property type="entry name" value="CoA-transferase family III (CaiB/BaiF)"/>
    <property type="match status" value="1"/>
</dbReference>
<comment type="caution">
    <text evidence="1">The sequence shown here is derived from an EMBL/GenBank/DDBJ whole genome shotgun (WGS) entry which is preliminary data.</text>
</comment>
<dbReference type="InterPro" id="IPR044855">
    <property type="entry name" value="CoA-Trfase_III_dom3_sf"/>
</dbReference>
<keyword evidence="1" id="KW-0808">Transferase</keyword>
<organism evidence="1 2">
    <name type="scientific">Halospina denitrificans</name>
    <dbReference type="NCBI Taxonomy" id="332522"/>
    <lineage>
        <taxon>Bacteria</taxon>
        <taxon>Pseudomonadati</taxon>
        <taxon>Pseudomonadota</taxon>
        <taxon>Gammaproteobacteria</taxon>
        <taxon>Halospina</taxon>
    </lineage>
</organism>
<dbReference type="Gene3D" id="3.40.50.10540">
    <property type="entry name" value="Crotonobetainyl-coa:carnitine coa-transferase, domain 1"/>
    <property type="match status" value="1"/>
</dbReference>
<protein>
    <submittedName>
        <fullName evidence="1">Crotonobetainyl-CoA:carnitine CoA-transferase CaiB-like acyl-CoA transferase</fullName>
    </submittedName>
</protein>
<dbReference type="GO" id="GO:0016740">
    <property type="term" value="F:transferase activity"/>
    <property type="evidence" value="ECO:0007669"/>
    <property type="project" value="UniProtKB-KW"/>
</dbReference>
<gene>
    <name evidence="1" type="ORF">DES49_0989</name>
</gene>
<accession>A0A4R7JZU9</accession>
<dbReference type="EMBL" id="SOAX01000002">
    <property type="protein sequence ID" value="TDT43177.1"/>
    <property type="molecule type" value="Genomic_DNA"/>
</dbReference>
<proteinExistence type="predicted"/>
<dbReference type="InterPro" id="IPR003673">
    <property type="entry name" value="CoA-Trfase_fam_III"/>
</dbReference>
<dbReference type="InterPro" id="IPR050509">
    <property type="entry name" value="CoA-transferase_III"/>
</dbReference>
<name>A0A4R7JZU9_9GAMM</name>
<evidence type="ECO:0000313" key="1">
    <source>
        <dbReference type="EMBL" id="TDT43177.1"/>
    </source>
</evidence>
<dbReference type="Gene3D" id="3.30.1540.10">
    <property type="entry name" value="formyl-coa transferase, domain 3"/>
    <property type="match status" value="1"/>
</dbReference>
<dbReference type="InterPro" id="IPR023606">
    <property type="entry name" value="CoA-Trfase_III_dom_1_sf"/>
</dbReference>
<reference evidence="1 2" key="1">
    <citation type="submission" date="2019-03" db="EMBL/GenBank/DDBJ databases">
        <title>Genomic Encyclopedia of Type Strains, Phase IV (KMG-IV): sequencing the most valuable type-strain genomes for metagenomic binning, comparative biology and taxonomic classification.</title>
        <authorList>
            <person name="Goeker M."/>
        </authorList>
    </citation>
    <scope>NUCLEOTIDE SEQUENCE [LARGE SCALE GENOMIC DNA]</scope>
    <source>
        <strain evidence="1 2">DSM 15505</strain>
    </source>
</reference>
<dbReference type="Pfam" id="PF02515">
    <property type="entry name" value="CoA_transf_3"/>
    <property type="match status" value="1"/>
</dbReference>
<keyword evidence="2" id="KW-1185">Reference proteome</keyword>
<dbReference type="Proteomes" id="UP000295830">
    <property type="component" value="Unassembled WGS sequence"/>
</dbReference>
<dbReference type="PANTHER" id="PTHR48228">
    <property type="entry name" value="SUCCINYL-COA--D-CITRAMALATE COA-TRANSFERASE"/>
    <property type="match status" value="1"/>
</dbReference>
<dbReference type="PANTHER" id="PTHR48228:SF5">
    <property type="entry name" value="ALPHA-METHYLACYL-COA RACEMASE"/>
    <property type="match status" value="1"/>
</dbReference>